<keyword evidence="5 7" id="KW-1133">Transmembrane helix</keyword>
<keyword evidence="4 7" id="KW-0812">Transmembrane</keyword>
<dbReference type="Pfam" id="PF07690">
    <property type="entry name" value="MFS_1"/>
    <property type="match status" value="1"/>
</dbReference>
<feature type="transmembrane region" description="Helical" evidence="7">
    <location>
        <begin position="363"/>
        <end position="384"/>
    </location>
</feature>
<dbReference type="Gene3D" id="1.20.1250.20">
    <property type="entry name" value="MFS general substrate transporter like domains"/>
    <property type="match status" value="1"/>
</dbReference>
<comment type="subcellular location">
    <subcellularLocation>
        <location evidence="1">Cell membrane</location>
        <topology evidence="1">Multi-pass membrane protein</topology>
    </subcellularLocation>
</comment>
<dbReference type="EMBL" id="CP004393">
    <property type="protein sequence ID" value="AJE46837.1"/>
    <property type="molecule type" value="Genomic_DNA"/>
</dbReference>
<evidence type="ECO:0000256" key="1">
    <source>
        <dbReference type="ARBA" id="ARBA00004651"/>
    </source>
</evidence>
<sequence>MSSDVHGTPSSSRIAQLVALAFFIQLLDSTIIATSLPHMALDFGVDAVAMSIGITTFLLAMALVIPASGWLAERWGSKRVLIFSVSLFTLASLVCGVSGGLESFIPARMAQGAAAGLMAPVGRLLVLRHAPKSELMRAIATITWPALFAPVIGPVLGGWITETVGWQWNFYINLPLGLLSALLFWKIVPQDRPGEGRRFDGRGFVLCGLSMVLVLGGLEALVGGFTALPVLLMLPAGLGLAVLTVLHLRRAPVPLLDLSVCGVTSFRMATITAGMFGRITINATPFLLPLLCQVGFGLTAVEAGQLLLVYFLGNLVMKSVTTPLLRHFGFRQVLVVNGLGSALCVGALGFVDPTASVLSLYPMLFTAGATRSLHFTALNTFAFADIPPEARTTSTTLAAMAQQFAMLLGVALPVLLIRLVTLTGGAGREAAFPFQIAFAGMSLLGVLSALAFTGLAQDAGREVTARHDVRADKGKTPGRA</sequence>
<evidence type="ECO:0000259" key="8">
    <source>
        <dbReference type="PROSITE" id="PS50850"/>
    </source>
</evidence>
<dbReference type="GO" id="GO:0005886">
    <property type="term" value="C:plasma membrane"/>
    <property type="evidence" value="ECO:0007669"/>
    <property type="project" value="UniProtKB-SubCell"/>
</dbReference>
<evidence type="ECO:0000256" key="3">
    <source>
        <dbReference type="ARBA" id="ARBA00022475"/>
    </source>
</evidence>
<keyword evidence="10" id="KW-1185">Reference proteome</keyword>
<feature type="transmembrane region" description="Helical" evidence="7">
    <location>
        <begin position="17"/>
        <end position="36"/>
    </location>
</feature>
<feature type="transmembrane region" description="Helical" evidence="7">
    <location>
        <begin position="287"/>
        <end position="312"/>
    </location>
</feature>
<organism evidence="9 10">
    <name type="scientific">Celeribacter indicus</name>
    <dbReference type="NCBI Taxonomy" id="1208324"/>
    <lineage>
        <taxon>Bacteria</taxon>
        <taxon>Pseudomonadati</taxon>
        <taxon>Pseudomonadota</taxon>
        <taxon>Alphaproteobacteria</taxon>
        <taxon>Rhodobacterales</taxon>
        <taxon>Roseobacteraceae</taxon>
        <taxon>Celeribacter</taxon>
    </lineage>
</organism>
<evidence type="ECO:0000256" key="2">
    <source>
        <dbReference type="ARBA" id="ARBA00022448"/>
    </source>
</evidence>
<dbReference type="PROSITE" id="PS50850">
    <property type="entry name" value="MFS"/>
    <property type="match status" value="1"/>
</dbReference>
<dbReference type="InterPro" id="IPR020846">
    <property type="entry name" value="MFS_dom"/>
</dbReference>
<dbReference type="HOGENOM" id="CLU_000960_28_0_5"/>
<feature type="transmembrane region" description="Helical" evidence="7">
    <location>
        <begin position="80"/>
        <end position="101"/>
    </location>
</feature>
<dbReference type="SUPFAM" id="SSF103473">
    <property type="entry name" value="MFS general substrate transporter"/>
    <property type="match status" value="1"/>
</dbReference>
<protein>
    <submittedName>
        <fullName evidence="9">Drug resistance transporter, EmrB/QacA subfamily protein</fullName>
    </submittedName>
</protein>
<feature type="transmembrane region" description="Helical" evidence="7">
    <location>
        <begin position="333"/>
        <end position="351"/>
    </location>
</feature>
<proteinExistence type="predicted"/>
<dbReference type="GO" id="GO:0022857">
    <property type="term" value="F:transmembrane transporter activity"/>
    <property type="evidence" value="ECO:0007669"/>
    <property type="project" value="InterPro"/>
</dbReference>
<dbReference type="Gene3D" id="1.20.1720.10">
    <property type="entry name" value="Multidrug resistance protein D"/>
    <property type="match status" value="1"/>
</dbReference>
<feature type="transmembrane region" description="Helical" evidence="7">
    <location>
        <begin position="138"/>
        <end position="160"/>
    </location>
</feature>
<feature type="domain" description="Major facilitator superfamily (MFS) profile" evidence="8">
    <location>
        <begin position="14"/>
        <end position="457"/>
    </location>
</feature>
<feature type="transmembrane region" description="Helical" evidence="7">
    <location>
        <begin position="224"/>
        <end position="246"/>
    </location>
</feature>
<accession>A0A0B5E317</accession>
<gene>
    <name evidence="9" type="ORF">P73_2122</name>
</gene>
<evidence type="ECO:0000256" key="5">
    <source>
        <dbReference type="ARBA" id="ARBA00022989"/>
    </source>
</evidence>
<feature type="transmembrane region" description="Helical" evidence="7">
    <location>
        <begin position="258"/>
        <end position="281"/>
    </location>
</feature>
<dbReference type="Proteomes" id="UP000031521">
    <property type="component" value="Chromosome"/>
</dbReference>
<evidence type="ECO:0000313" key="9">
    <source>
        <dbReference type="EMBL" id="AJE46837.1"/>
    </source>
</evidence>
<feature type="transmembrane region" description="Helical" evidence="7">
    <location>
        <begin position="166"/>
        <end position="187"/>
    </location>
</feature>
<evidence type="ECO:0000256" key="4">
    <source>
        <dbReference type="ARBA" id="ARBA00022692"/>
    </source>
</evidence>
<feature type="transmembrane region" description="Helical" evidence="7">
    <location>
        <begin position="432"/>
        <end position="456"/>
    </location>
</feature>
<dbReference type="OrthoDB" id="9812221at2"/>
<reference evidence="9 10" key="1">
    <citation type="journal article" date="2014" name="Int. J. Syst. Evol. Microbiol.">
        <title>Celeribacter indicus sp. nov., a polycyclic aromatic hydrocarbon-degrading bacterium from deep-sea sediment and reclassification of Huaishuia halophila as Celeribacter halophilus comb. nov.</title>
        <authorList>
            <person name="Lai Q."/>
            <person name="Cao J."/>
            <person name="Yuan J."/>
            <person name="Li F."/>
            <person name="Shao Z."/>
        </authorList>
    </citation>
    <scope>NUCLEOTIDE SEQUENCE [LARGE SCALE GENOMIC DNA]</scope>
    <source>
        <strain evidence="9">P73</strain>
    </source>
</reference>
<dbReference type="RefSeq" id="WP_052453177.1">
    <property type="nucleotide sequence ID" value="NZ_CP004393.1"/>
</dbReference>
<keyword evidence="6 7" id="KW-0472">Membrane</keyword>
<keyword evidence="2" id="KW-0813">Transport</keyword>
<dbReference type="KEGG" id="cid:P73_2122"/>
<dbReference type="PANTHER" id="PTHR42718:SF46">
    <property type="entry name" value="BLR6921 PROTEIN"/>
    <property type="match status" value="1"/>
</dbReference>
<dbReference type="InterPro" id="IPR011701">
    <property type="entry name" value="MFS"/>
</dbReference>
<evidence type="ECO:0000256" key="6">
    <source>
        <dbReference type="ARBA" id="ARBA00023136"/>
    </source>
</evidence>
<feature type="transmembrane region" description="Helical" evidence="7">
    <location>
        <begin position="107"/>
        <end position="126"/>
    </location>
</feature>
<dbReference type="AlphaFoldDB" id="A0A0B5E317"/>
<name>A0A0B5E317_9RHOB</name>
<dbReference type="PANTHER" id="PTHR42718">
    <property type="entry name" value="MAJOR FACILITATOR SUPERFAMILY MULTIDRUG TRANSPORTER MFSC"/>
    <property type="match status" value="1"/>
</dbReference>
<feature type="transmembrane region" description="Helical" evidence="7">
    <location>
        <begin position="48"/>
        <end position="68"/>
    </location>
</feature>
<dbReference type="STRING" id="1208324.P73_2122"/>
<feature type="transmembrane region" description="Helical" evidence="7">
    <location>
        <begin position="199"/>
        <end position="218"/>
    </location>
</feature>
<evidence type="ECO:0000256" key="7">
    <source>
        <dbReference type="SAM" id="Phobius"/>
    </source>
</evidence>
<dbReference type="InterPro" id="IPR036259">
    <property type="entry name" value="MFS_trans_sf"/>
</dbReference>
<feature type="transmembrane region" description="Helical" evidence="7">
    <location>
        <begin position="404"/>
        <end position="426"/>
    </location>
</feature>
<keyword evidence="3" id="KW-1003">Cell membrane</keyword>
<evidence type="ECO:0000313" key="10">
    <source>
        <dbReference type="Proteomes" id="UP000031521"/>
    </source>
</evidence>